<dbReference type="EMBL" id="RDOJ01000002">
    <property type="protein sequence ID" value="RLZ12231.1"/>
    <property type="molecule type" value="Genomic_DNA"/>
</dbReference>
<organism evidence="2 3">
    <name type="scientific">Faecalibacter macacae</name>
    <dbReference type="NCBI Taxonomy" id="1859289"/>
    <lineage>
        <taxon>Bacteria</taxon>
        <taxon>Pseudomonadati</taxon>
        <taxon>Bacteroidota</taxon>
        <taxon>Flavobacteriia</taxon>
        <taxon>Flavobacteriales</taxon>
        <taxon>Weeksellaceae</taxon>
        <taxon>Faecalibacter</taxon>
    </lineage>
</organism>
<gene>
    <name evidence="2" type="ORF">EAH69_01545</name>
</gene>
<evidence type="ECO:0000313" key="3">
    <source>
        <dbReference type="Proteomes" id="UP000275348"/>
    </source>
</evidence>
<evidence type="ECO:0000256" key="1">
    <source>
        <dbReference type="SAM" id="Phobius"/>
    </source>
</evidence>
<keyword evidence="1" id="KW-0812">Transmembrane</keyword>
<keyword evidence="1" id="KW-1133">Transmembrane helix</keyword>
<proteinExistence type="predicted"/>
<dbReference type="Proteomes" id="UP000275348">
    <property type="component" value="Unassembled WGS sequence"/>
</dbReference>
<feature type="transmembrane region" description="Helical" evidence="1">
    <location>
        <begin position="20"/>
        <end position="37"/>
    </location>
</feature>
<name>A0A3L9MHG7_9FLAO</name>
<dbReference type="AlphaFoldDB" id="A0A3L9MHG7"/>
<sequence>MINILQYFFRTDKLFNFHKYNLTVFIVFLLMLVGYGQNSSDSIDSINSVTDTINNLKLPKVTIKNGSKIYIVKGTVVKNLDVDSNTNKQIVYVEPKTDKEKIKTLKEVNQPILVKNKSKSLQKKIESAKDKQYTTEIKKVSKFPFSNSNFYSAKKQNSIITNNTLNNSFSISKSIEFIQNIEIETLFRKSYYNYVRSSYSISISTLEIRSPSFYI</sequence>
<keyword evidence="1" id="KW-0472">Membrane</keyword>
<evidence type="ECO:0000313" key="2">
    <source>
        <dbReference type="EMBL" id="RLZ12231.1"/>
    </source>
</evidence>
<comment type="caution">
    <text evidence="2">The sequence shown here is derived from an EMBL/GenBank/DDBJ whole genome shotgun (WGS) entry which is preliminary data.</text>
</comment>
<reference evidence="2 3" key="1">
    <citation type="submission" date="2018-10" db="EMBL/GenBank/DDBJ databases">
        <authorList>
            <person name="Chen X."/>
        </authorList>
    </citation>
    <scope>NUCLEOTIDE SEQUENCE [LARGE SCALE GENOMIC DNA]</scope>
    <source>
        <strain evidence="2 3">YIM 102668</strain>
    </source>
</reference>
<accession>A0A3L9MHG7</accession>
<keyword evidence="3" id="KW-1185">Reference proteome</keyword>
<protein>
    <submittedName>
        <fullName evidence="2">Uncharacterized protein</fullName>
    </submittedName>
</protein>